<proteinExistence type="inferred from homology"/>
<dbReference type="GO" id="GO:0008081">
    <property type="term" value="F:phosphoric diester hydrolase activity"/>
    <property type="evidence" value="ECO:0007669"/>
    <property type="project" value="TreeGrafter"/>
</dbReference>
<dbReference type="GO" id="GO:0046872">
    <property type="term" value="F:metal ion binding"/>
    <property type="evidence" value="ECO:0007669"/>
    <property type="project" value="UniProtKB-KW"/>
</dbReference>
<dbReference type="InterPro" id="IPR005135">
    <property type="entry name" value="Endo/exonuclease/phosphatase"/>
</dbReference>
<accession>A0A382PXE4</accession>
<keyword evidence="3" id="KW-0479">Metal-binding</keyword>
<feature type="non-terminal residue" evidence="7">
    <location>
        <position position="278"/>
    </location>
</feature>
<evidence type="ECO:0000256" key="3">
    <source>
        <dbReference type="ARBA" id="ARBA00022723"/>
    </source>
</evidence>
<dbReference type="PANTHER" id="PTHR22748:SF6">
    <property type="entry name" value="DNA-(APURINIC OR APYRIMIDINIC SITE) ENDONUCLEASE"/>
    <property type="match status" value="1"/>
</dbReference>
<feature type="domain" description="Endonuclease/exonuclease/phosphatase" evidence="6">
    <location>
        <begin position="5"/>
        <end position="267"/>
    </location>
</feature>
<comment type="similarity">
    <text evidence="2">Belongs to the DNA repair enzymes AP/ExoA family.</text>
</comment>
<dbReference type="AlphaFoldDB" id="A0A382PXE4"/>
<dbReference type="InterPro" id="IPR004808">
    <property type="entry name" value="AP_endonuc_1"/>
</dbReference>
<dbReference type="PANTHER" id="PTHR22748">
    <property type="entry name" value="AP ENDONUCLEASE"/>
    <property type="match status" value="1"/>
</dbReference>
<evidence type="ECO:0000256" key="4">
    <source>
        <dbReference type="ARBA" id="ARBA00022801"/>
    </source>
</evidence>
<keyword evidence="5" id="KW-0460">Magnesium</keyword>
<dbReference type="GO" id="GO:0008311">
    <property type="term" value="F:double-stranded DNA 3'-5' DNA exonuclease activity"/>
    <property type="evidence" value="ECO:0007669"/>
    <property type="project" value="TreeGrafter"/>
</dbReference>
<reference evidence="7" key="1">
    <citation type="submission" date="2018-05" db="EMBL/GenBank/DDBJ databases">
        <authorList>
            <person name="Lanie J.A."/>
            <person name="Ng W.-L."/>
            <person name="Kazmierczak K.M."/>
            <person name="Andrzejewski T.M."/>
            <person name="Davidsen T.M."/>
            <person name="Wayne K.J."/>
            <person name="Tettelin H."/>
            <person name="Glass J.I."/>
            <person name="Rusch D."/>
            <person name="Podicherti R."/>
            <person name="Tsui H.-C.T."/>
            <person name="Winkler M.E."/>
        </authorList>
    </citation>
    <scope>NUCLEOTIDE SEQUENCE</scope>
</reference>
<dbReference type="GO" id="GO:0006284">
    <property type="term" value="P:base-excision repair"/>
    <property type="evidence" value="ECO:0007669"/>
    <property type="project" value="TreeGrafter"/>
</dbReference>
<evidence type="ECO:0000259" key="6">
    <source>
        <dbReference type="Pfam" id="PF03372"/>
    </source>
</evidence>
<evidence type="ECO:0000256" key="2">
    <source>
        <dbReference type="ARBA" id="ARBA00007092"/>
    </source>
</evidence>
<evidence type="ECO:0000256" key="5">
    <source>
        <dbReference type="ARBA" id="ARBA00022842"/>
    </source>
</evidence>
<protein>
    <recommendedName>
        <fullName evidence="6">Endonuclease/exonuclease/phosphatase domain-containing protein</fullName>
    </recommendedName>
</protein>
<dbReference type="EMBL" id="UINC01110479">
    <property type="protein sequence ID" value="SVC78014.1"/>
    <property type="molecule type" value="Genomic_DNA"/>
</dbReference>
<evidence type="ECO:0000313" key="7">
    <source>
        <dbReference type="EMBL" id="SVC78014.1"/>
    </source>
</evidence>
<organism evidence="7">
    <name type="scientific">marine metagenome</name>
    <dbReference type="NCBI Taxonomy" id="408172"/>
    <lineage>
        <taxon>unclassified sequences</taxon>
        <taxon>metagenomes</taxon>
        <taxon>ecological metagenomes</taxon>
    </lineage>
</organism>
<evidence type="ECO:0000256" key="1">
    <source>
        <dbReference type="ARBA" id="ARBA00001946"/>
    </source>
</evidence>
<comment type="cofactor">
    <cofactor evidence="1">
        <name>Mg(2+)</name>
        <dbReference type="ChEBI" id="CHEBI:18420"/>
    </cofactor>
</comment>
<dbReference type="InterPro" id="IPR036691">
    <property type="entry name" value="Endo/exonu/phosph_ase_sf"/>
</dbReference>
<dbReference type="SUPFAM" id="SSF56219">
    <property type="entry name" value="DNase I-like"/>
    <property type="match status" value="1"/>
</dbReference>
<keyword evidence="4" id="KW-0378">Hydrolase</keyword>
<dbReference type="GO" id="GO:0003906">
    <property type="term" value="F:DNA-(apurinic or apyrimidinic site) endonuclease activity"/>
    <property type="evidence" value="ECO:0007669"/>
    <property type="project" value="TreeGrafter"/>
</dbReference>
<dbReference type="Pfam" id="PF03372">
    <property type="entry name" value="Exo_endo_phos"/>
    <property type="match status" value="1"/>
</dbReference>
<name>A0A382PXE4_9ZZZZ</name>
<gene>
    <name evidence="7" type="ORF">METZ01_LOCUS330868</name>
</gene>
<sequence>MKCISWNIGKNFKIIDQQLKIVDDEKPDILALQEVTNKSFNKINEILRSKFKFVSFSLDLIKDKKLSVGPRKLGVLTASNYKLEKRDLNEFNIPWRERILNHNIYTDKKKIRFYNAYIPPGSSNGWIKIETLEGVFKGLNINSSEPRILCGDFNIPQAENHRHNVITFAQKMKLKGKPKLKKSFRGGSGKRWDQAERNLFENLKSVGMQDSFRKKHSYKTYEYSFAISRKGKVVAKRRFDHFFTSDDILIKEIGYLHTYRETKLSDHSPIQIDLDQII</sequence>
<dbReference type="Gene3D" id="3.60.10.10">
    <property type="entry name" value="Endonuclease/exonuclease/phosphatase"/>
    <property type="match status" value="1"/>
</dbReference>